<dbReference type="Pfam" id="PF05857">
    <property type="entry name" value="TraX"/>
    <property type="match status" value="1"/>
</dbReference>
<feature type="transmembrane region" description="Helical" evidence="1">
    <location>
        <begin position="105"/>
        <end position="125"/>
    </location>
</feature>
<keyword evidence="1" id="KW-1133">Transmembrane helix</keyword>
<proteinExistence type="predicted"/>
<dbReference type="AlphaFoldDB" id="A0A645G3F3"/>
<dbReference type="EMBL" id="VSSQ01068468">
    <property type="protein sequence ID" value="MPN20656.1"/>
    <property type="molecule type" value="Genomic_DNA"/>
</dbReference>
<evidence type="ECO:0008006" key="3">
    <source>
        <dbReference type="Google" id="ProtNLM"/>
    </source>
</evidence>
<organism evidence="2">
    <name type="scientific">bioreactor metagenome</name>
    <dbReference type="NCBI Taxonomy" id="1076179"/>
    <lineage>
        <taxon>unclassified sequences</taxon>
        <taxon>metagenomes</taxon>
        <taxon>ecological metagenomes</taxon>
    </lineage>
</organism>
<protein>
    <recommendedName>
        <fullName evidence="3">TraX protein</fullName>
    </recommendedName>
</protein>
<accession>A0A645G3F3</accession>
<evidence type="ECO:0000313" key="2">
    <source>
        <dbReference type="EMBL" id="MPN20656.1"/>
    </source>
</evidence>
<feature type="transmembrane region" description="Helical" evidence="1">
    <location>
        <begin position="70"/>
        <end position="93"/>
    </location>
</feature>
<keyword evidence="1" id="KW-0812">Transmembrane</keyword>
<reference evidence="2" key="1">
    <citation type="submission" date="2019-08" db="EMBL/GenBank/DDBJ databases">
        <authorList>
            <person name="Kucharzyk K."/>
            <person name="Murdoch R.W."/>
            <person name="Higgins S."/>
            <person name="Loffler F."/>
        </authorList>
    </citation>
    <scope>NUCLEOTIDE SEQUENCE</scope>
</reference>
<dbReference type="InterPro" id="IPR008875">
    <property type="entry name" value="TraX"/>
</dbReference>
<gene>
    <name evidence="2" type="ORF">SDC9_168035</name>
</gene>
<evidence type="ECO:0000256" key="1">
    <source>
        <dbReference type="SAM" id="Phobius"/>
    </source>
</evidence>
<comment type="caution">
    <text evidence="2">The sequence shown here is derived from an EMBL/GenBank/DDBJ whole genome shotgun (WGS) entry which is preliminary data.</text>
</comment>
<keyword evidence="1" id="KW-0472">Membrane</keyword>
<sequence length="128" mass="14634">MFTLCVGVFTLIAFSWTREKFKDNKLYSTLFPIAVILAGMAIALVLRSEYVSFGVISIVAFYVLRNSGDFRVLGILPLAIILPWTLLAVPLILLYNGKRGHGNKYFFYIFYPAHFLILSFLRYLLLRG</sequence>
<feature type="transmembrane region" description="Helical" evidence="1">
    <location>
        <begin position="33"/>
        <end position="63"/>
    </location>
</feature>
<name>A0A645G3F3_9ZZZZ</name>